<reference evidence="1 2" key="1">
    <citation type="journal article" date="2020" name="Phytopathology">
        <title>Genome Sequence Resources of Colletotrichum truncatum, C. plurivorum, C. musicola, and C. sojae: Four Species Pathogenic to Soybean (Glycine max).</title>
        <authorList>
            <person name="Rogerio F."/>
            <person name="Boufleur T.R."/>
            <person name="Ciampi-Guillardi M."/>
            <person name="Sukno S.A."/>
            <person name="Thon M.R."/>
            <person name="Massola Junior N.S."/>
            <person name="Baroncelli R."/>
        </authorList>
    </citation>
    <scope>NUCLEOTIDE SEQUENCE [LARGE SCALE GENOMIC DNA]</scope>
    <source>
        <strain evidence="1 2">CMES1059</strain>
    </source>
</reference>
<evidence type="ECO:0000313" key="2">
    <source>
        <dbReference type="Proteomes" id="UP000805649"/>
    </source>
</evidence>
<sequence>MLVGFHVNPSPTDKLGRTPLFFASTEGHTTVVNILINRDPSASDWTDHYGSTPLSLAARRGHTEVVRLLLATKSVNIESRDFFGRTPLFWAKICGHTETLQLLIESGKQRDILLLGDQMDLDVSTTRHVPSERCCDICTFSVSEDSYYYNCSVCIGGDFDICFDCFKHGGCCLNESHTLVQKGEKRHN</sequence>
<protein>
    <submittedName>
        <fullName evidence="1">Ankyrin repeat protein</fullName>
    </submittedName>
</protein>
<comment type="caution">
    <text evidence="1">The sequence shown here is derived from an EMBL/GenBank/DDBJ whole genome shotgun (WGS) entry which is preliminary data.</text>
</comment>
<proteinExistence type="predicted"/>
<evidence type="ECO:0000313" key="1">
    <source>
        <dbReference type="EMBL" id="KAL0929884.1"/>
    </source>
</evidence>
<organism evidence="1 2">
    <name type="scientific">Colletotrichum truncatum</name>
    <name type="common">Anthracnose fungus</name>
    <name type="synonym">Colletotrichum capsici</name>
    <dbReference type="NCBI Taxonomy" id="5467"/>
    <lineage>
        <taxon>Eukaryota</taxon>
        <taxon>Fungi</taxon>
        <taxon>Dikarya</taxon>
        <taxon>Ascomycota</taxon>
        <taxon>Pezizomycotina</taxon>
        <taxon>Sordariomycetes</taxon>
        <taxon>Hypocreomycetidae</taxon>
        <taxon>Glomerellales</taxon>
        <taxon>Glomerellaceae</taxon>
        <taxon>Colletotrichum</taxon>
        <taxon>Colletotrichum truncatum species complex</taxon>
    </lineage>
</organism>
<accession>A0ACC3YDE8</accession>
<dbReference type="Proteomes" id="UP000805649">
    <property type="component" value="Unassembled WGS sequence"/>
</dbReference>
<gene>
    <name evidence="1" type="ORF">CTRU02_215093</name>
</gene>
<dbReference type="EMBL" id="VUJX02000013">
    <property type="protein sequence ID" value="KAL0929884.1"/>
    <property type="molecule type" value="Genomic_DNA"/>
</dbReference>
<keyword evidence="2" id="KW-1185">Reference proteome</keyword>
<name>A0ACC3YDE8_COLTU</name>